<proteinExistence type="predicted"/>
<protein>
    <submittedName>
        <fullName evidence="1">AlNc14C383G11240 protein</fullName>
    </submittedName>
</protein>
<gene>
    <name evidence="1" type="primary">AlNc14C383G11240</name>
    <name evidence="1" type="ORF">ALNC14_126780</name>
</gene>
<reference evidence="1" key="1">
    <citation type="journal article" date="2011" name="PLoS Biol.">
        <title>Gene gain and loss during evolution of obligate parasitism in the white rust pathogen of Arabidopsis thaliana.</title>
        <authorList>
            <person name="Kemen E."/>
            <person name="Gardiner A."/>
            <person name="Schultz-Larsen T."/>
            <person name="Kemen A.C."/>
            <person name="Balmuth A.L."/>
            <person name="Robert-Seilaniantz A."/>
            <person name="Bailey K."/>
            <person name="Holub E."/>
            <person name="Studholme D.J."/>
            <person name="Maclean D."/>
            <person name="Jones J.D."/>
        </authorList>
    </citation>
    <scope>NUCLEOTIDE SEQUENCE</scope>
</reference>
<dbReference type="AlphaFoldDB" id="F0WYH9"/>
<name>F0WYH9_9STRA</name>
<dbReference type="HOGENOM" id="CLU_1858961_0_0_1"/>
<sequence>MQDARHTGQYLNQDGHLSRKIIRILGLSIAIVSLKKKNEDEDELYNEIPARLPKGWCWSASVVSDQKRLRVGYKIAETANYMDRYKLTYLTKLKNWQALNESRKEVEVVEFADEDQDCASQVAEYVSNQRRLNAVMKT</sequence>
<reference evidence="1" key="2">
    <citation type="submission" date="2011-02" db="EMBL/GenBank/DDBJ databases">
        <authorList>
            <person name="MacLean D."/>
        </authorList>
    </citation>
    <scope>NUCLEOTIDE SEQUENCE</scope>
</reference>
<evidence type="ECO:0000313" key="1">
    <source>
        <dbReference type="EMBL" id="CCA26534.1"/>
    </source>
</evidence>
<dbReference type="EMBL" id="FR824427">
    <property type="protein sequence ID" value="CCA26534.1"/>
    <property type="molecule type" value="Genomic_DNA"/>
</dbReference>
<accession>F0WYH9</accession>
<organism evidence="1">
    <name type="scientific">Albugo laibachii Nc14</name>
    <dbReference type="NCBI Taxonomy" id="890382"/>
    <lineage>
        <taxon>Eukaryota</taxon>
        <taxon>Sar</taxon>
        <taxon>Stramenopiles</taxon>
        <taxon>Oomycota</taxon>
        <taxon>Peronosporomycetes</taxon>
        <taxon>Albuginales</taxon>
        <taxon>Albuginaceae</taxon>
        <taxon>Albugo</taxon>
    </lineage>
</organism>